<sequence>MAILVDDEILLDYGIKPSDPPQYPIGGLRPGSVVISHGHLDHCGIAANLMDIKPDMFMTPVTRDMAVLLARDTMKIAESKGYVLPFIYEDIRDFELLSNTVNYGTDFELSGYNGRLYDAGHIPGSASVFLENENNSLIFTGDINDQDTHLIKSMQTLPTADITIIESTYFGSDHNPRDKLEEGLIASIEETVDSGGWAVIPAFAIGRTQEVLMILAKHGIQAWVDGMGVDVGNILRSNPAYLKDPGLFNKAFRYANIV</sequence>
<gene>
    <name evidence="1" type="ORF">C5S46_04830</name>
</gene>
<accession>A0AC61SAK7</accession>
<comment type="caution">
    <text evidence="1">The sequence shown here is derived from an EMBL/GenBank/DDBJ whole genome shotgun (WGS) entry which is preliminary data.</text>
</comment>
<evidence type="ECO:0000313" key="2">
    <source>
        <dbReference type="Proteomes" id="UP000315423"/>
    </source>
</evidence>
<organism evidence="1 2">
    <name type="scientific">Candidatus Methanomarinus sp</name>
    <dbReference type="NCBI Taxonomy" id="3386244"/>
    <lineage>
        <taxon>Archaea</taxon>
        <taxon>Methanobacteriati</taxon>
        <taxon>Methanobacteriota</taxon>
        <taxon>Stenosarchaea group</taxon>
        <taxon>Methanomicrobia</taxon>
        <taxon>Methanosarcinales</taxon>
        <taxon>ANME-2 cluster</taxon>
        <taxon>Candidatus Methanocomedenaceae</taxon>
        <taxon>Candidatus Methanomarinus</taxon>
    </lineage>
</organism>
<feature type="non-terminal residue" evidence="1">
    <location>
        <position position="258"/>
    </location>
</feature>
<proteinExistence type="predicted"/>
<protein>
    <submittedName>
        <fullName evidence="1">MBL fold metallo-hydrolase</fullName>
    </submittedName>
</protein>
<name>A0AC61SAK7_9EURY</name>
<reference evidence="1" key="1">
    <citation type="submission" date="2018-09" db="EMBL/GenBank/DDBJ databases">
        <title>A genomic encyclopedia of anaerobic methanotrophic archaea.</title>
        <authorList>
            <person name="Skennerton C.T."/>
            <person name="Chadwick G.L."/>
            <person name="Laso-Perez R."/>
            <person name="Leu A.O."/>
            <person name="Speth D.R."/>
            <person name="Yu H."/>
            <person name="Morgan-Lang C."/>
            <person name="Hatzenpichler R."/>
            <person name="Goudeau D."/>
            <person name="Malmstrom R."/>
            <person name="Woyke T."/>
            <person name="Hallam S."/>
            <person name="Tyson G.W."/>
            <person name="Wegener G."/>
            <person name="Boetius A."/>
            <person name="Orphan V.J."/>
        </authorList>
    </citation>
    <scope>NUCLEOTIDE SEQUENCE</scope>
    <source>
        <strain evidence="1">CONS3730D10UFb2</strain>
    </source>
</reference>
<dbReference type="EMBL" id="QYBA01000160">
    <property type="protein sequence ID" value="TKY91626.1"/>
    <property type="molecule type" value="Genomic_DNA"/>
</dbReference>
<evidence type="ECO:0000313" key="1">
    <source>
        <dbReference type="EMBL" id="TKY91626.1"/>
    </source>
</evidence>
<dbReference type="Proteomes" id="UP000315423">
    <property type="component" value="Unassembled WGS sequence"/>
</dbReference>